<dbReference type="GO" id="GO:0051879">
    <property type="term" value="F:Hsp90 protein binding"/>
    <property type="evidence" value="ECO:0007669"/>
    <property type="project" value="TreeGrafter"/>
</dbReference>
<dbReference type="InterPro" id="IPR019734">
    <property type="entry name" value="TPR_rpt"/>
</dbReference>
<name>E1Z499_CHLVA</name>
<feature type="region of interest" description="Disordered" evidence="3">
    <location>
        <begin position="264"/>
        <end position="306"/>
    </location>
</feature>
<feature type="compositionally biased region" description="Acidic residues" evidence="3">
    <location>
        <begin position="507"/>
        <end position="517"/>
    </location>
</feature>
<dbReference type="OrthoDB" id="20872at2759"/>
<dbReference type="eggNOG" id="KOG0376">
    <property type="taxonomic scope" value="Eukaryota"/>
</dbReference>
<dbReference type="Pfam" id="PF04969">
    <property type="entry name" value="CS"/>
    <property type="match status" value="1"/>
</dbReference>
<dbReference type="PROSITE" id="PS51203">
    <property type="entry name" value="CS"/>
    <property type="match status" value="1"/>
</dbReference>
<keyword evidence="2" id="KW-0802">TPR repeat</keyword>
<dbReference type="EMBL" id="GL433836">
    <property type="protein sequence ID" value="EFN59315.1"/>
    <property type="molecule type" value="Genomic_DNA"/>
</dbReference>
<dbReference type="SUPFAM" id="SSF48452">
    <property type="entry name" value="TPR-like"/>
    <property type="match status" value="1"/>
</dbReference>
<sequence>MTMKLSLEEVVRQHFGAGPKERPQELDANLRRLKAEHLKARGDEAIKQGNCRQAWERQAPYSEAIDLKPDKAALPALHSNRCLAYMKAQRYGDALRDAEAAARLAPGWSKAHWRCGTALLALKRTPEAVLAFLEAWRLAAGDARAECEGRLRQAVQRLTREQLGRGILALMEGLQGEGRMEAPQVEEASEQELAEGMFRHLKEEHRGQPRPGPYYKRYLGWLREGLEPGEAYILRAMAHIQARCYLQARADAQAAVGALRKAQQQQQQQQQQEQEQEQGGGKGPAGARPAGQQQAAEPGDSQRGQGQGLGAEVLRLQLATAYHKLGEACMAEPNHADMDCRQAAKAFLQAAELDPGMDGLGERLHDASEKLSSRDLDEIQLEIYHEGATGASSRRGLGTAGRLLPGQHVFQAELRLAFPAARAADCGSAAREALRAGLAAAAGVSPLAVSIERVLAPTAARPHLEVLVHVQMGADLLAANELVKAVGGAAGPDGSASPTSSCSVASNEEESDMEAVEPEGAAQAPAPAEQEREREEERELRRRRLAALLGGEQVTAALGLPDPRLCGGEITDVTPACAGANEAERAQQEALNRADAEVAPEQERRLVVPSRPKMELELPYRMYRLVRADGSLVERVDKHPFCMSRVYYDVTEKPEEVWAELADGSCRWRQTGGEVKVVALRVPPELPNRQLAVDIQPYSLKVWNRATGEVYLEGSLERGVVPEDCFWTHCGGEGEDGCAIYLRKMNLEVLKKHWLHSEMWWPRLFREHGEIAWDDYEKDYSDLPEEVLDKHRIREAIQEPAKRIEEAERTRRGRLQEVEDLRKRTRQERLNELRSGRKLSWVELDRGLPAASQA</sequence>
<dbReference type="AlphaFoldDB" id="E1Z499"/>
<keyword evidence="6" id="KW-1185">Reference proteome</keyword>
<feature type="domain" description="CS" evidence="4">
    <location>
        <begin position="661"/>
        <end position="765"/>
    </location>
</feature>
<dbReference type="RefSeq" id="XP_005851417.1">
    <property type="nucleotide sequence ID" value="XM_005851355.1"/>
</dbReference>
<evidence type="ECO:0000256" key="2">
    <source>
        <dbReference type="ARBA" id="ARBA00022803"/>
    </source>
</evidence>
<dbReference type="InterPro" id="IPR011990">
    <property type="entry name" value="TPR-like_helical_dom_sf"/>
</dbReference>
<evidence type="ECO:0000313" key="5">
    <source>
        <dbReference type="EMBL" id="EFN59315.1"/>
    </source>
</evidence>
<feature type="compositionally biased region" description="Basic and acidic residues" evidence="3">
    <location>
        <begin position="529"/>
        <end position="539"/>
    </location>
</feature>
<reference evidence="5 6" key="1">
    <citation type="journal article" date="2010" name="Plant Cell">
        <title>The Chlorella variabilis NC64A genome reveals adaptation to photosymbiosis, coevolution with viruses, and cryptic sex.</title>
        <authorList>
            <person name="Blanc G."/>
            <person name="Duncan G."/>
            <person name="Agarkova I."/>
            <person name="Borodovsky M."/>
            <person name="Gurnon J."/>
            <person name="Kuo A."/>
            <person name="Lindquist E."/>
            <person name="Lucas S."/>
            <person name="Pangilinan J."/>
            <person name="Polle J."/>
            <person name="Salamov A."/>
            <person name="Terry A."/>
            <person name="Yamada T."/>
            <person name="Dunigan D.D."/>
            <person name="Grigoriev I.V."/>
            <person name="Claverie J.M."/>
            <person name="Van Etten J.L."/>
        </authorList>
    </citation>
    <scope>NUCLEOTIDE SEQUENCE [LARGE SCALE GENOMIC DNA]</scope>
    <source>
        <strain evidence="5 6">NC64A</strain>
    </source>
</reference>
<feature type="compositionally biased region" description="Low complexity" evidence="3">
    <location>
        <begin position="492"/>
        <end position="506"/>
    </location>
</feature>
<dbReference type="CDD" id="cd06467">
    <property type="entry name" value="p23_NUDC_like"/>
    <property type="match status" value="1"/>
</dbReference>
<dbReference type="KEGG" id="cvr:CHLNCDRAFT_49837"/>
<dbReference type="InterPro" id="IPR007052">
    <property type="entry name" value="CS_dom"/>
</dbReference>
<dbReference type="Proteomes" id="UP000008141">
    <property type="component" value="Unassembled WGS sequence"/>
</dbReference>
<protein>
    <recommendedName>
        <fullName evidence="4">CS domain-containing protein</fullName>
    </recommendedName>
</protein>
<dbReference type="PANTHER" id="PTHR22904:SF533">
    <property type="entry name" value="HSP70-HSP90 ORGANIZING PROTEIN 3"/>
    <property type="match status" value="1"/>
</dbReference>
<evidence type="ECO:0000259" key="4">
    <source>
        <dbReference type="PROSITE" id="PS51203"/>
    </source>
</evidence>
<evidence type="ECO:0000256" key="1">
    <source>
        <dbReference type="ARBA" id="ARBA00022737"/>
    </source>
</evidence>
<dbReference type="PANTHER" id="PTHR22904">
    <property type="entry name" value="TPR REPEAT CONTAINING PROTEIN"/>
    <property type="match status" value="1"/>
</dbReference>
<dbReference type="SUPFAM" id="SSF49764">
    <property type="entry name" value="HSP20-like chaperones"/>
    <property type="match status" value="1"/>
</dbReference>
<organism evidence="6">
    <name type="scientific">Chlorella variabilis</name>
    <name type="common">Green alga</name>
    <dbReference type="NCBI Taxonomy" id="554065"/>
    <lineage>
        <taxon>Eukaryota</taxon>
        <taxon>Viridiplantae</taxon>
        <taxon>Chlorophyta</taxon>
        <taxon>core chlorophytes</taxon>
        <taxon>Trebouxiophyceae</taxon>
        <taxon>Chlorellales</taxon>
        <taxon>Chlorellaceae</taxon>
        <taxon>Chlorella clade</taxon>
        <taxon>Chlorella</taxon>
    </lineage>
</organism>
<keyword evidence="1" id="KW-0677">Repeat</keyword>
<dbReference type="SMART" id="SM00028">
    <property type="entry name" value="TPR"/>
    <property type="match status" value="4"/>
</dbReference>
<dbReference type="GeneID" id="17358585"/>
<gene>
    <name evidence="5" type="ORF">CHLNCDRAFT_49837</name>
</gene>
<dbReference type="Gene3D" id="1.25.40.10">
    <property type="entry name" value="Tetratricopeptide repeat domain"/>
    <property type="match status" value="1"/>
</dbReference>
<dbReference type="Gene3D" id="2.60.40.790">
    <property type="match status" value="1"/>
</dbReference>
<feature type="region of interest" description="Disordered" evidence="3">
    <location>
        <begin position="489"/>
        <end position="539"/>
    </location>
</feature>
<dbReference type="InParanoid" id="E1Z499"/>
<dbReference type="OMA" id="MAYAKSA"/>
<feature type="compositionally biased region" description="Low complexity" evidence="3">
    <location>
        <begin position="264"/>
        <end position="273"/>
    </location>
</feature>
<proteinExistence type="predicted"/>
<dbReference type="STRING" id="554065.E1Z499"/>
<feature type="compositionally biased region" description="Low complexity" evidence="3">
    <location>
        <begin position="518"/>
        <end position="528"/>
    </location>
</feature>
<evidence type="ECO:0000313" key="6">
    <source>
        <dbReference type="Proteomes" id="UP000008141"/>
    </source>
</evidence>
<accession>E1Z499</accession>
<evidence type="ECO:0000256" key="3">
    <source>
        <dbReference type="SAM" id="MobiDB-lite"/>
    </source>
</evidence>
<dbReference type="InterPro" id="IPR008978">
    <property type="entry name" value="HSP20-like_chaperone"/>
</dbReference>
<feature type="compositionally biased region" description="Low complexity" evidence="3">
    <location>
        <begin position="285"/>
        <end position="297"/>
    </location>
</feature>